<dbReference type="PANTHER" id="PTHR46566">
    <property type="entry name" value="1-PHOSPHOFRUCTOKINASE-RELATED"/>
    <property type="match status" value="1"/>
</dbReference>
<dbReference type="InterPro" id="IPR029056">
    <property type="entry name" value="Ribokinase-like"/>
</dbReference>
<dbReference type="RefSeq" id="WP_088994091.1">
    <property type="nucleotide sequence ID" value="NZ_LT607750.1"/>
</dbReference>
<dbReference type="GO" id="GO:0044281">
    <property type="term" value="P:small molecule metabolic process"/>
    <property type="evidence" value="ECO:0007669"/>
    <property type="project" value="UniProtKB-ARBA"/>
</dbReference>
<evidence type="ECO:0000256" key="2">
    <source>
        <dbReference type="ARBA" id="ARBA00022679"/>
    </source>
</evidence>
<feature type="domain" description="Carbohydrate kinase PfkB" evidence="8">
    <location>
        <begin position="12"/>
        <end position="285"/>
    </location>
</feature>
<dbReference type="GO" id="GO:0008443">
    <property type="term" value="F:phosphofructokinase activity"/>
    <property type="evidence" value="ECO:0007669"/>
    <property type="project" value="TreeGrafter"/>
</dbReference>
<comment type="similarity">
    <text evidence="1">Belongs to the carbohydrate kinase PfkB family.</text>
</comment>
<dbReference type="CDD" id="cd01164">
    <property type="entry name" value="FruK_PfkB_like"/>
    <property type="match status" value="1"/>
</dbReference>
<keyword evidence="4 9" id="KW-0418">Kinase</keyword>
<dbReference type="NCBIfam" id="TIGR03168">
    <property type="entry name" value="1-PFK"/>
    <property type="match status" value="1"/>
</dbReference>
<evidence type="ECO:0000313" key="9">
    <source>
        <dbReference type="EMBL" id="SCG52514.1"/>
    </source>
</evidence>
<dbReference type="GO" id="GO:0016052">
    <property type="term" value="P:carbohydrate catabolic process"/>
    <property type="evidence" value="ECO:0007669"/>
    <property type="project" value="UniProtKB-ARBA"/>
</dbReference>
<evidence type="ECO:0000256" key="5">
    <source>
        <dbReference type="ARBA" id="ARBA00022840"/>
    </source>
</evidence>
<keyword evidence="10" id="KW-1185">Reference proteome</keyword>
<protein>
    <submittedName>
        <fullName evidence="9">Tagatose 6-phosphate kinase</fullName>
    </submittedName>
</protein>
<evidence type="ECO:0000313" key="10">
    <source>
        <dbReference type="Proteomes" id="UP000198217"/>
    </source>
</evidence>
<dbReference type="GO" id="GO:0005829">
    <property type="term" value="C:cytosol"/>
    <property type="evidence" value="ECO:0007669"/>
    <property type="project" value="TreeGrafter"/>
</dbReference>
<dbReference type="Pfam" id="PF00294">
    <property type="entry name" value="PfkB"/>
    <property type="match status" value="1"/>
</dbReference>
<dbReference type="GO" id="GO:0005524">
    <property type="term" value="F:ATP binding"/>
    <property type="evidence" value="ECO:0007669"/>
    <property type="project" value="UniProtKB-KW"/>
</dbReference>
<proteinExistence type="inferred from homology"/>
<dbReference type="InterPro" id="IPR017583">
    <property type="entry name" value="Tagatose/fructose_Pkinase"/>
</dbReference>
<dbReference type="PIRSF" id="PIRSF000535">
    <property type="entry name" value="1PFK/6PFK/LacC"/>
    <property type="match status" value="1"/>
</dbReference>
<dbReference type="PROSITE" id="PS00583">
    <property type="entry name" value="PFKB_KINASES_1"/>
    <property type="match status" value="1"/>
</dbReference>
<dbReference type="PROSITE" id="PS00584">
    <property type="entry name" value="PFKB_KINASES_2"/>
    <property type="match status" value="1"/>
</dbReference>
<accession>A0A1C5I2N2</accession>
<keyword evidence="5" id="KW-0067">ATP-binding</keyword>
<feature type="region of interest" description="Disordered" evidence="7">
    <location>
        <begin position="285"/>
        <end position="310"/>
    </location>
</feature>
<evidence type="ECO:0000256" key="4">
    <source>
        <dbReference type="ARBA" id="ARBA00022777"/>
    </source>
</evidence>
<dbReference type="EMBL" id="LT607750">
    <property type="protein sequence ID" value="SCG52514.1"/>
    <property type="molecule type" value="Genomic_DNA"/>
</dbReference>
<dbReference type="PANTHER" id="PTHR46566:SF5">
    <property type="entry name" value="1-PHOSPHOFRUCTOKINASE"/>
    <property type="match status" value="1"/>
</dbReference>
<evidence type="ECO:0000256" key="1">
    <source>
        <dbReference type="ARBA" id="ARBA00010688"/>
    </source>
</evidence>
<dbReference type="InterPro" id="IPR002173">
    <property type="entry name" value="Carboh/pur_kinase_PfkB_CS"/>
</dbReference>
<dbReference type="Gene3D" id="3.40.1190.20">
    <property type="match status" value="1"/>
</dbReference>
<dbReference type="Proteomes" id="UP000198217">
    <property type="component" value="Chromosome I"/>
</dbReference>
<evidence type="ECO:0000256" key="3">
    <source>
        <dbReference type="ARBA" id="ARBA00022741"/>
    </source>
</evidence>
<reference evidence="9 10" key="1">
    <citation type="submission" date="2016-06" db="EMBL/GenBank/DDBJ databases">
        <authorList>
            <person name="Kjaerup R.B."/>
            <person name="Dalgaard T.S."/>
            <person name="Juul-Madsen H.R."/>
        </authorList>
    </citation>
    <scope>NUCLEOTIDE SEQUENCE [LARGE SCALE GENOMIC DNA]</scope>
    <source>
        <strain evidence="9 10">DSM 43904</strain>
    </source>
</reference>
<dbReference type="AlphaFoldDB" id="A0A1C5I2N2"/>
<evidence type="ECO:0000259" key="8">
    <source>
        <dbReference type="Pfam" id="PF00294"/>
    </source>
</evidence>
<gene>
    <name evidence="9" type="ORF">GA0070609_2673</name>
</gene>
<evidence type="ECO:0000256" key="6">
    <source>
        <dbReference type="PIRNR" id="PIRNR000535"/>
    </source>
</evidence>
<name>A0A1C5I2N2_9ACTN</name>
<dbReference type="FunFam" id="3.40.1190.20:FF:000001">
    <property type="entry name" value="Phosphofructokinase"/>
    <property type="match status" value="1"/>
</dbReference>
<keyword evidence="2 6" id="KW-0808">Transferase</keyword>
<evidence type="ECO:0000256" key="7">
    <source>
        <dbReference type="SAM" id="MobiDB-lite"/>
    </source>
</evidence>
<sequence length="310" mass="30777">MIVTVTLNPALDITHTVASLVPHSSHRVTDVAAQAGGKGVNVARVLHALGLPTVAVAFRGGLTGAAVAADLDRHGIAHRLVDTAGESRRTFTVVDLGSGDATVFNEAGPAVSGAEWQALREQVHRLLTGASVLVLSGSLPPGLPDTAYAQLAGAAARAGVPVILDAAGPPLRAGVAAGPDVIKPNASELAEATGLPDPLAAAEALRAAGARAVVASLGPAGLLAVTPDGTFRAEPPAPLAGNPTGAGDSVVAAIAAGIHTGTSWPHRLADAVALSTATVKAPRAGQFDADTYHRLAPRPAGSRTPTPHPS</sequence>
<keyword evidence="3" id="KW-0547">Nucleotide-binding</keyword>
<dbReference type="SUPFAM" id="SSF53613">
    <property type="entry name" value="Ribokinase-like"/>
    <property type="match status" value="1"/>
</dbReference>
<dbReference type="InterPro" id="IPR011611">
    <property type="entry name" value="PfkB_dom"/>
</dbReference>
<organism evidence="9 10">
    <name type="scientific">Micromonospora echinaurantiaca</name>
    <dbReference type="NCBI Taxonomy" id="47857"/>
    <lineage>
        <taxon>Bacteria</taxon>
        <taxon>Bacillati</taxon>
        <taxon>Actinomycetota</taxon>
        <taxon>Actinomycetes</taxon>
        <taxon>Micromonosporales</taxon>
        <taxon>Micromonosporaceae</taxon>
        <taxon>Micromonospora</taxon>
    </lineage>
</organism>